<keyword evidence="4" id="KW-0342">GTP-binding</keyword>
<dbReference type="Gene3D" id="3.40.50.300">
    <property type="entry name" value="P-loop containing nucleotide triphosphate hydrolases"/>
    <property type="match status" value="1"/>
</dbReference>
<evidence type="ECO:0000256" key="1">
    <source>
        <dbReference type="ARBA" id="ARBA00005290"/>
    </source>
</evidence>
<dbReference type="Proteomes" id="UP000236248">
    <property type="component" value="Chromosome NCAV"/>
</dbReference>
<gene>
    <name evidence="5" type="ORF">NCAV_1657</name>
</gene>
<accession>A0A2K5AT46</accession>
<dbReference type="GO" id="GO:0005525">
    <property type="term" value="F:GTP binding"/>
    <property type="evidence" value="ECO:0007669"/>
    <property type="project" value="UniProtKB-KW"/>
</dbReference>
<dbReference type="PANTHER" id="PTHR21231:SF8">
    <property type="entry name" value="GPN-LOOP GTPASE 1"/>
    <property type="match status" value="1"/>
</dbReference>
<keyword evidence="3" id="KW-0378">Hydrolase</keyword>
<organism evidence="5 6">
    <name type="scientific">Candidatus Nitrosocaldus cavascurensis</name>
    <dbReference type="NCBI Taxonomy" id="2058097"/>
    <lineage>
        <taxon>Archaea</taxon>
        <taxon>Nitrososphaerota</taxon>
        <taxon>Nitrososphaeria</taxon>
        <taxon>Candidatus Nitrosocaldales</taxon>
        <taxon>Candidatus Nitrosocaldaceae</taxon>
        <taxon>Candidatus Nitrosocaldus</taxon>
    </lineage>
</organism>
<reference evidence="6" key="1">
    <citation type="submission" date="2018-01" db="EMBL/GenBank/DDBJ databases">
        <authorList>
            <person name="Kerou L M."/>
        </authorList>
    </citation>
    <scope>NUCLEOTIDE SEQUENCE [LARGE SCALE GENOMIC DNA]</scope>
    <source>
        <strain evidence="6">SCU2</strain>
    </source>
</reference>
<evidence type="ECO:0000256" key="4">
    <source>
        <dbReference type="ARBA" id="ARBA00023134"/>
    </source>
</evidence>
<evidence type="ECO:0000313" key="5">
    <source>
        <dbReference type="EMBL" id="SPC34820.1"/>
    </source>
</evidence>
<evidence type="ECO:0000256" key="2">
    <source>
        <dbReference type="ARBA" id="ARBA00022741"/>
    </source>
</evidence>
<dbReference type="AlphaFoldDB" id="A0A2K5AT46"/>
<dbReference type="GeneID" id="41595648"/>
<comment type="similarity">
    <text evidence="1">Belongs to the GPN-loop GTPase family.</text>
</comment>
<dbReference type="GO" id="GO:0003924">
    <property type="term" value="F:GTPase activity"/>
    <property type="evidence" value="ECO:0007669"/>
    <property type="project" value="TreeGrafter"/>
</dbReference>
<evidence type="ECO:0008006" key="7">
    <source>
        <dbReference type="Google" id="ProtNLM"/>
    </source>
</evidence>
<keyword evidence="6" id="KW-1185">Reference proteome</keyword>
<dbReference type="RefSeq" id="WP_103286588.1">
    <property type="nucleotide sequence ID" value="NZ_LT981265.1"/>
</dbReference>
<dbReference type="InterPro" id="IPR027417">
    <property type="entry name" value="P-loop_NTPase"/>
</dbReference>
<name>A0A2K5AT46_9ARCH</name>
<evidence type="ECO:0000313" key="6">
    <source>
        <dbReference type="Proteomes" id="UP000236248"/>
    </source>
</evidence>
<keyword evidence="2" id="KW-0547">Nucleotide-binding</keyword>
<proteinExistence type="inferred from homology"/>
<dbReference type="PANTHER" id="PTHR21231">
    <property type="entry name" value="XPA-BINDING PROTEIN 1-RELATED"/>
    <property type="match status" value="1"/>
</dbReference>
<protein>
    <recommendedName>
        <fullName evidence="7">GTPase</fullName>
    </recommendedName>
</protein>
<sequence>MYAVFILGTAGSGKSTLASRLVEWYVSKNAYAVTLNLDPGVIDLPYEPDVDVREYVSIDEIMSKYRLGPNGALILASDLIADRLDEIQRKVDELNPDYVIVDTPGQMELFAYRASGMFFAREFRCDAKASIFLFDPMLVNSPLNMLSIALLATSIRLRLGLAQVNVLSKIDLIKKDKLAELIECSADPARLEYALQREKDSELYLLGVSILKGLRRQGISMGLLAVSSLTYEGMVNLAGALARMLREGEDVENGDEMNYA</sequence>
<dbReference type="EMBL" id="LT981265">
    <property type="protein sequence ID" value="SPC34820.1"/>
    <property type="molecule type" value="Genomic_DNA"/>
</dbReference>
<dbReference type="KEGG" id="ncv:NCAV_1657"/>
<dbReference type="SUPFAM" id="SSF52540">
    <property type="entry name" value="P-loop containing nucleoside triphosphate hydrolases"/>
    <property type="match status" value="1"/>
</dbReference>
<evidence type="ECO:0000256" key="3">
    <source>
        <dbReference type="ARBA" id="ARBA00022801"/>
    </source>
</evidence>
<dbReference type="InterPro" id="IPR004130">
    <property type="entry name" value="Gpn"/>
</dbReference>
<dbReference type="Pfam" id="PF03029">
    <property type="entry name" value="ATP_bind_1"/>
    <property type="match status" value="1"/>
</dbReference>